<keyword evidence="2" id="KW-0597">Phosphoprotein</keyword>
<dbReference type="PRINTS" id="PR00401">
    <property type="entry name" value="SH2DOMAIN"/>
</dbReference>
<dbReference type="Proteomes" id="UP000887567">
    <property type="component" value="Unplaced"/>
</dbReference>
<keyword evidence="9 15" id="KW-0829">Tyrosine-protein kinase</keyword>
<keyword evidence="5 14" id="KW-0547">Nucleotide-binding</keyword>
<dbReference type="InterPro" id="IPR011009">
    <property type="entry name" value="Kinase-like_dom_sf"/>
</dbReference>
<evidence type="ECO:0000256" key="9">
    <source>
        <dbReference type="ARBA" id="ARBA00023137"/>
    </source>
</evidence>
<dbReference type="OMA" id="IDEDIYC"/>
<dbReference type="Pfam" id="PF00017">
    <property type="entry name" value="SH2"/>
    <property type="match status" value="1"/>
</dbReference>
<evidence type="ECO:0000256" key="7">
    <source>
        <dbReference type="ARBA" id="ARBA00022840"/>
    </source>
</evidence>
<comment type="catalytic activity">
    <reaction evidence="11 15">
        <text>L-tyrosyl-[protein] + ATP = O-phospho-L-tyrosyl-[protein] + ADP + H(+)</text>
        <dbReference type="Rhea" id="RHEA:10596"/>
        <dbReference type="Rhea" id="RHEA-COMP:10136"/>
        <dbReference type="Rhea" id="RHEA-COMP:20101"/>
        <dbReference type="ChEBI" id="CHEBI:15378"/>
        <dbReference type="ChEBI" id="CHEBI:30616"/>
        <dbReference type="ChEBI" id="CHEBI:46858"/>
        <dbReference type="ChEBI" id="CHEBI:61978"/>
        <dbReference type="ChEBI" id="CHEBI:456216"/>
        <dbReference type="EC" id="2.7.10.2"/>
    </reaction>
</comment>
<dbReference type="KEGG" id="epa:110254398"/>
<dbReference type="PROSITE" id="PS50011">
    <property type="entry name" value="PROTEIN_KINASE_DOM"/>
    <property type="match status" value="1"/>
</dbReference>
<feature type="compositionally biased region" description="Basic and acidic residues" evidence="16">
    <location>
        <begin position="12"/>
        <end position="38"/>
    </location>
</feature>
<keyword evidence="7 14" id="KW-0067">ATP-binding</keyword>
<dbReference type="Gene3D" id="3.30.200.20">
    <property type="entry name" value="Phosphorylase Kinase, domain 1"/>
    <property type="match status" value="1"/>
</dbReference>
<dbReference type="SMART" id="SM00252">
    <property type="entry name" value="SH2"/>
    <property type="match status" value="1"/>
</dbReference>
<name>A0A913YB70_EXADI</name>
<sequence>MGKCLSKKNNAAKKEDNGNDTKPVDENDVKIEESEPKRYTPNPQPVCPVAPESPIPPPSKTAHYLALYDYDKRTEEDLSFKKGEILEVNTEDLEADWWRAKSKETGAEGFIPSNYVAPLEALEAEAWYFGQIKRPEAEKALQSPPNEDGAFLIRDSSKGLFALSMRDGDQIKHYRIRKSDEGGFFIARANVFNSLKELVTHYGEKSDGLCGLLRKPCERTEKPQTVGLSYNTADQWEVARESLQLMQRLGAGNFGEVWKGLWNGTTPVAIKTLKEGTMKPEAFLAEAELMKKLIHPKLVQLYAVCSRDEPIYIVTELMTKGSLLDHLRSEEGRLLPIPTLVDMGAQIAEGMAFLEKFGFVHRDLAARNILVGDNNIVKVADFGLSRLIDEDIYCAQEGARFPIKWTAPEACLKGQFSIKSDVWSFGILLTELVTYGRIPYPGMANREVVEQVDRGYRMPKPSQCPSRLYDIMKDCWKKDEHTRPTFETLQWQLEEFYQNDPSQYKELDK</sequence>
<keyword evidence="10" id="KW-0449">Lipoprotein</keyword>
<dbReference type="InterPro" id="IPR000719">
    <property type="entry name" value="Prot_kinase_dom"/>
</dbReference>
<accession>A0A913YB70</accession>
<evidence type="ECO:0000256" key="14">
    <source>
        <dbReference type="PROSITE-ProRule" id="PRU10141"/>
    </source>
</evidence>
<dbReference type="OrthoDB" id="28230at2759"/>
<dbReference type="GO" id="GO:0005524">
    <property type="term" value="F:ATP binding"/>
    <property type="evidence" value="ECO:0007669"/>
    <property type="project" value="UniProtKB-UniRule"/>
</dbReference>
<dbReference type="InterPro" id="IPR008266">
    <property type="entry name" value="Tyr_kinase_AS"/>
</dbReference>
<dbReference type="PROSITE" id="PS00109">
    <property type="entry name" value="PROTEIN_KINASE_TYR"/>
    <property type="match status" value="1"/>
</dbReference>
<dbReference type="CDD" id="cd11845">
    <property type="entry name" value="SH3_Src_like"/>
    <property type="match status" value="1"/>
</dbReference>
<keyword evidence="4" id="KW-0519">Myristate</keyword>
<feature type="domain" description="SH2" evidence="17">
    <location>
        <begin position="127"/>
        <end position="217"/>
    </location>
</feature>
<reference evidence="20" key="1">
    <citation type="submission" date="2022-11" db="UniProtKB">
        <authorList>
            <consortium name="EnsemblMetazoa"/>
        </authorList>
    </citation>
    <scope>IDENTIFICATION</scope>
</reference>
<feature type="domain" description="SH3" evidence="18">
    <location>
        <begin position="59"/>
        <end position="121"/>
    </location>
</feature>
<evidence type="ECO:0000256" key="12">
    <source>
        <dbReference type="PROSITE-ProRule" id="PRU00191"/>
    </source>
</evidence>
<dbReference type="InterPro" id="IPR036860">
    <property type="entry name" value="SH2_dom_sf"/>
</dbReference>
<keyword evidence="21" id="KW-1185">Reference proteome</keyword>
<evidence type="ECO:0000313" key="20">
    <source>
        <dbReference type="EnsemblMetazoa" id="XP_020917040.1"/>
    </source>
</evidence>
<dbReference type="FunFam" id="3.30.200.20:FF:000036">
    <property type="entry name" value="Tyrosine-protein kinase"/>
    <property type="match status" value="1"/>
</dbReference>
<dbReference type="PROSITE" id="PS50001">
    <property type="entry name" value="SH2"/>
    <property type="match status" value="1"/>
</dbReference>
<dbReference type="SMART" id="SM00219">
    <property type="entry name" value="TyrKc"/>
    <property type="match status" value="1"/>
</dbReference>
<evidence type="ECO:0000256" key="4">
    <source>
        <dbReference type="ARBA" id="ARBA00022707"/>
    </source>
</evidence>
<dbReference type="GO" id="GO:0004715">
    <property type="term" value="F:non-membrane spanning protein tyrosine kinase activity"/>
    <property type="evidence" value="ECO:0007669"/>
    <property type="project" value="UniProtKB-EC"/>
</dbReference>
<evidence type="ECO:0000256" key="13">
    <source>
        <dbReference type="PROSITE-ProRule" id="PRU00192"/>
    </source>
</evidence>
<protein>
    <recommendedName>
        <fullName evidence="15">Tyrosine-protein kinase</fullName>
        <ecNumber evidence="15">2.7.10.2</ecNumber>
    </recommendedName>
</protein>
<proteinExistence type="inferred from homology"/>
<dbReference type="InterPro" id="IPR036028">
    <property type="entry name" value="SH3-like_dom_sf"/>
</dbReference>
<dbReference type="PROSITE" id="PS50002">
    <property type="entry name" value="SH3"/>
    <property type="match status" value="1"/>
</dbReference>
<dbReference type="PROSITE" id="PS00107">
    <property type="entry name" value="PROTEIN_KINASE_ATP"/>
    <property type="match status" value="1"/>
</dbReference>
<evidence type="ECO:0000259" key="19">
    <source>
        <dbReference type="PROSITE" id="PS50011"/>
    </source>
</evidence>
<comment type="similarity">
    <text evidence="15">Belongs to the protein kinase superfamily. Tyr protein kinase family.</text>
</comment>
<dbReference type="Pfam" id="PF07714">
    <property type="entry name" value="PK_Tyr_Ser-Thr"/>
    <property type="match status" value="1"/>
</dbReference>
<evidence type="ECO:0000256" key="16">
    <source>
        <dbReference type="SAM" id="MobiDB-lite"/>
    </source>
</evidence>
<dbReference type="EC" id="2.7.10.2" evidence="15"/>
<evidence type="ECO:0000256" key="15">
    <source>
        <dbReference type="RuleBase" id="RU362096"/>
    </source>
</evidence>
<evidence type="ECO:0000256" key="2">
    <source>
        <dbReference type="ARBA" id="ARBA00022553"/>
    </source>
</evidence>
<dbReference type="Pfam" id="PF00018">
    <property type="entry name" value="SH3_1"/>
    <property type="match status" value="1"/>
</dbReference>
<dbReference type="InterPro" id="IPR001245">
    <property type="entry name" value="Ser-Thr/Tyr_kinase_cat_dom"/>
</dbReference>
<dbReference type="SMART" id="SM00326">
    <property type="entry name" value="SH3"/>
    <property type="match status" value="1"/>
</dbReference>
<dbReference type="RefSeq" id="XP_020917040.1">
    <property type="nucleotide sequence ID" value="XM_021061381.2"/>
</dbReference>
<evidence type="ECO:0000256" key="11">
    <source>
        <dbReference type="ARBA" id="ARBA00051245"/>
    </source>
</evidence>
<organism evidence="20 21">
    <name type="scientific">Exaiptasia diaphana</name>
    <name type="common">Tropical sea anemone</name>
    <name type="synonym">Aiptasia pulchella</name>
    <dbReference type="NCBI Taxonomy" id="2652724"/>
    <lineage>
        <taxon>Eukaryota</taxon>
        <taxon>Metazoa</taxon>
        <taxon>Cnidaria</taxon>
        <taxon>Anthozoa</taxon>
        <taxon>Hexacorallia</taxon>
        <taxon>Actiniaria</taxon>
        <taxon>Aiptasiidae</taxon>
        <taxon>Exaiptasia</taxon>
    </lineage>
</organism>
<dbReference type="SUPFAM" id="SSF50044">
    <property type="entry name" value="SH3-domain"/>
    <property type="match status" value="1"/>
</dbReference>
<dbReference type="EnsemblMetazoa" id="XM_021061381.2">
    <property type="protein sequence ID" value="XP_020917040.1"/>
    <property type="gene ID" value="LOC110254398"/>
</dbReference>
<evidence type="ECO:0000256" key="1">
    <source>
        <dbReference type="ARBA" id="ARBA00022443"/>
    </source>
</evidence>
<keyword evidence="1 13" id="KW-0728">SH3 domain</keyword>
<evidence type="ECO:0000259" key="17">
    <source>
        <dbReference type="PROSITE" id="PS50001"/>
    </source>
</evidence>
<evidence type="ECO:0000256" key="3">
    <source>
        <dbReference type="ARBA" id="ARBA00022679"/>
    </source>
</evidence>
<dbReference type="InterPro" id="IPR050198">
    <property type="entry name" value="Non-receptor_tyrosine_kinases"/>
</dbReference>
<evidence type="ECO:0000256" key="10">
    <source>
        <dbReference type="ARBA" id="ARBA00023288"/>
    </source>
</evidence>
<keyword evidence="3 15" id="KW-0808">Transferase</keyword>
<dbReference type="GeneID" id="110254398"/>
<feature type="binding site" evidence="14">
    <location>
        <position position="271"/>
    </location>
    <ligand>
        <name>ATP</name>
        <dbReference type="ChEBI" id="CHEBI:30616"/>
    </ligand>
</feature>
<dbReference type="PRINTS" id="PR00452">
    <property type="entry name" value="SH3DOMAIN"/>
</dbReference>
<evidence type="ECO:0000259" key="18">
    <source>
        <dbReference type="PROSITE" id="PS50002"/>
    </source>
</evidence>
<dbReference type="InterPro" id="IPR001452">
    <property type="entry name" value="SH3_domain"/>
</dbReference>
<evidence type="ECO:0000256" key="6">
    <source>
        <dbReference type="ARBA" id="ARBA00022777"/>
    </source>
</evidence>
<feature type="region of interest" description="Disordered" evidence="16">
    <location>
        <begin position="1"/>
        <end position="58"/>
    </location>
</feature>
<dbReference type="Gene3D" id="1.10.510.10">
    <property type="entry name" value="Transferase(Phosphotransferase) domain 1"/>
    <property type="match status" value="1"/>
</dbReference>
<dbReference type="Gene3D" id="3.30.505.10">
    <property type="entry name" value="SH2 domain"/>
    <property type="match status" value="1"/>
</dbReference>
<dbReference type="InterPro" id="IPR020635">
    <property type="entry name" value="Tyr_kinase_cat_dom"/>
</dbReference>
<evidence type="ECO:0000256" key="8">
    <source>
        <dbReference type="ARBA" id="ARBA00022999"/>
    </source>
</evidence>
<keyword evidence="8 12" id="KW-0727">SH2 domain</keyword>
<feature type="compositionally biased region" description="Pro residues" evidence="16">
    <location>
        <begin position="42"/>
        <end position="58"/>
    </location>
</feature>
<dbReference type="PANTHER" id="PTHR24418">
    <property type="entry name" value="TYROSINE-PROTEIN KINASE"/>
    <property type="match status" value="1"/>
</dbReference>
<evidence type="ECO:0000256" key="5">
    <source>
        <dbReference type="ARBA" id="ARBA00022741"/>
    </source>
</evidence>
<dbReference type="Gene3D" id="2.30.30.40">
    <property type="entry name" value="SH3 Domains"/>
    <property type="match status" value="1"/>
</dbReference>
<dbReference type="InterPro" id="IPR000980">
    <property type="entry name" value="SH2"/>
</dbReference>
<dbReference type="SUPFAM" id="SSF56112">
    <property type="entry name" value="Protein kinase-like (PK-like)"/>
    <property type="match status" value="1"/>
</dbReference>
<dbReference type="AlphaFoldDB" id="A0A913YB70"/>
<dbReference type="SUPFAM" id="SSF55550">
    <property type="entry name" value="SH2 domain"/>
    <property type="match status" value="1"/>
</dbReference>
<evidence type="ECO:0000313" key="21">
    <source>
        <dbReference type="Proteomes" id="UP000887567"/>
    </source>
</evidence>
<dbReference type="FunFam" id="1.10.510.10:FF:000318">
    <property type="entry name" value="Tyrosine-protein kinase"/>
    <property type="match status" value="1"/>
</dbReference>
<dbReference type="PRINTS" id="PR00109">
    <property type="entry name" value="TYRKINASE"/>
</dbReference>
<feature type="domain" description="Protein kinase" evidence="19">
    <location>
        <begin position="243"/>
        <end position="497"/>
    </location>
</feature>
<keyword evidence="6 15" id="KW-0418">Kinase</keyword>
<dbReference type="InterPro" id="IPR017441">
    <property type="entry name" value="Protein_kinase_ATP_BS"/>
</dbReference>